<evidence type="ECO:0000259" key="7">
    <source>
        <dbReference type="Pfam" id="PF02525"/>
    </source>
</evidence>
<dbReference type="RefSeq" id="WP_126831118.1">
    <property type="nucleotide sequence ID" value="NZ_CBCRYB010000003.1"/>
</dbReference>
<dbReference type="InterPro" id="IPR003680">
    <property type="entry name" value="Flavodoxin_fold"/>
</dbReference>
<dbReference type="GO" id="GO:0016655">
    <property type="term" value="F:oxidoreductase activity, acting on NAD(P)H, quinone or similar compound as acceptor"/>
    <property type="evidence" value="ECO:0007669"/>
    <property type="project" value="InterPro"/>
</dbReference>
<keyword evidence="1 6" id="KW-0285">Flavoprotein</keyword>
<comment type="function">
    <text evidence="6">Quinone reductase that provides resistance to thiol-specific stress caused by electrophilic quinones.</text>
</comment>
<comment type="catalytic activity">
    <reaction evidence="5">
        <text>N,N-dimethyl-1,4-phenylenediamine + anthranilate + 2 NAD(+) = 2-(4-dimethylaminophenyl)diazenylbenzoate + 2 NADH + 2 H(+)</text>
        <dbReference type="Rhea" id="RHEA:55872"/>
        <dbReference type="ChEBI" id="CHEBI:15378"/>
        <dbReference type="ChEBI" id="CHEBI:15783"/>
        <dbReference type="ChEBI" id="CHEBI:16567"/>
        <dbReference type="ChEBI" id="CHEBI:57540"/>
        <dbReference type="ChEBI" id="CHEBI:57945"/>
        <dbReference type="ChEBI" id="CHEBI:71579"/>
        <dbReference type="EC" id="1.7.1.17"/>
    </reaction>
    <physiologicalReaction direction="right-to-left" evidence="5">
        <dbReference type="Rhea" id="RHEA:55874"/>
    </physiologicalReaction>
</comment>
<dbReference type="PANTHER" id="PTHR43741">
    <property type="entry name" value="FMN-DEPENDENT NADH-AZOREDUCTASE 1"/>
    <property type="match status" value="1"/>
</dbReference>
<dbReference type="Pfam" id="PF02525">
    <property type="entry name" value="Flavodoxin_2"/>
    <property type="match status" value="1"/>
</dbReference>
<feature type="binding site" evidence="6">
    <location>
        <begin position="147"/>
        <end position="150"/>
    </location>
    <ligand>
        <name>FMN</name>
        <dbReference type="ChEBI" id="CHEBI:58210"/>
    </ligand>
</feature>
<comment type="function">
    <text evidence="6">Also exhibits azoreductase activity. Catalyzes the reductive cleavage of the azo bond in aromatic azo compounds to the corresponding amines.</text>
</comment>
<comment type="similarity">
    <text evidence="6">Belongs to the azoreductase type 1 family.</text>
</comment>
<evidence type="ECO:0000256" key="1">
    <source>
        <dbReference type="ARBA" id="ARBA00022630"/>
    </source>
</evidence>
<dbReference type="AlphaFoldDB" id="A0A430ADD7"/>
<comment type="caution">
    <text evidence="8">The sequence shown here is derived from an EMBL/GenBank/DDBJ whole genome shotgun (WGS) entry which is preliminary data.</text>
</comment>
<organism evidence="8 9">
    <name type="scientific">Vagococcus fessus</name>
    <dbReference type="NCBI Taxonomy" id="120370"/>
    <lineage>
        <taxon>Bacteria</taxon>
        <taxon>Bacillati</taxon>
        <taxon>Bacillota</taxon>
        <taxon>Bacilli</taxon>
        <taxon>Lactobacillales</taxon>
        <taxon>Enterococcaceae</taxon>
        <taxon>Vagococcus</taxon>
    </lineage>
</organism>
<keyword evidence="2 6" id="KW-0288">FMN</keyword>
<dbReference type="PANTHER" id="PTHR43741:SF7">
    <property type="entry name" value="FMN-DEPENDENT NADH:QUINONE OXIDOREDUCTASE"/>
    <property type="match status" value="1"/>
</dbReference>
<evidence type="ECO:0000313" key="9">
    <source>
        <dbReference type="Proteomes" id="UP000287101"/>
    </source>
</evidence>
<comment type="catalytic activity">
    <reaction evidence="6">
        <text>2 a quinone + NADH + H(+) = 2 a 1,4-benzosemiquinone + NAD(+)</text>
        <dbReference type="Rhea" id="RHEA:65952"/>
        <dbReference type="ChEBI" id="CHEBI:15378"/>
        <dbReference type="ChEBI" id="CHEBI:57540"/>
        <dbReference type="ChEBI" id="CHEBI:57945"/>
        <dbReference type="ChEBI" id="CHEBI:132124"/>
        <dbReference type="ChEBI" id="CHEBI:134225"/>
    </reaction>
</comment>
<evidence type="ECO:0000256" key="2">
    <source>
        <dbReference type="ARBA" id="ARBA00022643"/>
    </source>
</evidence>
<evidence type="ECO:0000256" key="3">
    <source>
        <dbReference type="ARBA" id="ARBA00023002"/>
    </source>
</evidence>
<evidence type="ECO:0000313" key="8">
    <source>
        <dbReference type="EMBL" id="RSU05229.1"/>
    </source>
</evidence>
<gene>
    <name evidence="6" type="primary">azoR</name>
    <name evidence="8" type="ORF">CBF31_04225</name>
</gene>
<accession>A0A430ADD7</accession>
<protein>
    <recommendedName>
        <fullName evidence="6">FMN dependent NADH:quinone oxidoreductase</fullName>
        <ecNumber evidence="6">1.6.5.-</ecNumber>
    </recommendedName>
    <alternativeName>
        <fullName evidence="6">Azo-dye reductase</fullName>
    </alternativeName>
    <alternativeName>
        <fullName evidence="6">FMN-dependent NADH-azo compound oxidoreductase</fullName>
    </alternativeName>
    <alternativeName>
        <fullName evidence="6">FMN-dependent NADH-azoreductase</fullName>
        <ecNumber evidence="6">1.7.1.17</ecNumber>
    </alternativeName>
</protein>
<dbReference type="Gene3D" id="3.40.50.360">
    <property type="match status" value="1"/>
</dbReference>
<dbReference type="Proteomes" id="UP000287101">
    <property type="component" value="Unassembled WGS sequence"/>
</dbReference>
<name>A0A430ADD7_9ENTE</name>
<evidence type="ECO:0000256" key="6">
    <source>
        <dbReference type="HAMAP-Rule" id="MF_01216"/>
    </source>
</evidence>
<feature type="domain" description="Flavodoxin-like fold" evidence="7">
    <location>
        <begin position="2"/>
        <end position="198"/>
    </location>
</feature>
<dbReference type="EC" id="1.6.5.-" evidence="6"/>
<comment type="subunit">
    <text evidence="6">Homodimer.</text>
</comment>
<comment type="cofactor">
    <cofactor evidence="6">
        <name>FMN</name>
        <dbReference type="ChEBI" id="CHEBI:58210"/>
    </cofactor>
    <text evidence="6">Binds 1 FMN per subunit.</text>
</comment>
<evidence type="ECO:0000256" key="4">
    <source>
        <dbReference type="ARBA" id="ARBA00023027"/>
    </source>
</evidence>
<dbReference type="InterPro" id="IPR023048">
    <property type="entry name" value="NADH:quinone_OxRdtase_FMN_depd"/>
</dbReference>
<dbReference type="OrthoDB" id="9805013at2"/>
<sequence>MKNLLVIKAHPFTGEQSTSMKVLEKFIDVYQAENADTATVQVLDLYSEDIPEIDHLLLSAMTDLKTGVNFSDLTAEQQAKMNRFNELTDQFLAADQIVIANALWNLNIPTRLKAWVDTINVANKTFKYTATGPVPLTEGKKVLHIQSNGGMYDGKDFASMYLKGIMNFVGVTDYHQLFIEAIDHHPEQRDEILGKAFDSATAIAKEF</sequence>
<reference evidence="8 9" key="1">
    <citation type="submission" date="2017-05" db="EMBL/GenBank/DDBJ databases">
        <title>Vagococcus spp. assemblies.</title>
        <authorList>
            <person name="Gulvik C.A."/>
        </authorList>
    </citation>
    <scope>NUCLEOTIDE SEQUENCE [LARGE SCALE GENOMIC DNA]</scope>
    <source>
        <strain evidence="8 9">CCUG 41755</strain>
    </source>
</reference>
<keyword evidence="9" id="KW-1185">Reference proteome</keyword>
<dbReference type="InterPro" id="IPR050104">
    <property type="entry name" value="FMN-dep_NADH:Q_OxRdtase_AzoR1"/>
</dbReference>
<comment type="caution">
    <text evidence="6">Lacks conserved residue(s) required for the propagation of feature annotation.</text>
</comment>
<dbReference type="GO" id="GO:0016652">
    <property type="term" value="F:oxidoreductase activity, acting on NAD(P)H as acceptor"/>
    <property type="evidence" value="ECO:0007669"/>
    <property type="project" value="UniProtKB-UniRule"/>
</dbReference>
<dbReference type="HAMAP" id="MF_01216">
    <property type="entry name" value="Azoreductase_type1"/>
    <property type="match status" value="1"/>
</dbReference>
<keyword evidence="3 6" id="KW-0560">Oxidoreductase</keyword>
<feature type="binding site" evidence="6">
    <location>
        <begin position="17"/>
        <end position="19"/>
    </location>
    <ligand>
        <name>FMN</name>
        <dbReference type="ChEBI" id="CHEBI:58210"/>
    </ligand>
</feature>
<proteinExistence type="inferred from homology"/>
<dbReference type="EMBL" id="NGJY01000001">
    <property type="protein sequence ID" value="RSU05229.1"/>
    <property type="molecule type" value="Genomic_DNA"/>
</dbReference>
<dbReference type="GO" id="GO:0010181">
    <property type="term" value="F:FMN binding"/>
    <property type="evidence" value="ECO:0007669"/>
    <property type="project" value="UniProtKB-UniRule"/>
</dbReference>
<dbReference type="InterPro" id="IPR029039">
    <property type="entry name" value="Flavoprotein-like_sf"/>
</dbReference>
<dbReference type="GO" id="GO:0009055">
    <property type="term" value="F:electron transfer activity"/>
    <property type="evidence" value="ECO:0007669"/>
    <property type="project" value="UniProtKB-UniRule"/>
</dbReference>
<evidence type="ECO:0000256" key="5">
    <source>
        <dbReference type="ARBA" id="ARBA00048542"/>
    </source>
</evidence>
<dbReference type="SUPFAM" id="SSF52218">
    <property type="entry name" value="Flavoproteins"/>
    <property type="match status" value="1"/>
</dbReference>
<dbReference type="EC" id="1.7.1.17" evidence="6"/>
<keyword evidence="4 6" id="KW-0520">NAD</keyword>